<comment type="caution">
    <text evidence="2">The sequence shown here is derived from an EMBL/GenBank/DDBJ whole genome shotgun (WGS) entry which is preliminary data.</text>
</comment>
<dbReference type="InterPro" id="IPR002847">
    <property type="entry name" value="F420-0_gamma-glut_ligase-dom"/>
</dbReference>
<reference evidence="2 3" key="1">
    <citation type="journal article" date="2016" name="Nat. Commun.">
        <title>Thousands of microbial genomes shed light on interconnected biogeochemical processes in an aquifer system.</title>
        <authorList>
            <person name="Anantharaman K."/>
            <person name="Brown C.T."/>
            <person name="Hug L.A."/>
            <person name="Sharon I."/>
            <person name="Castelle C.J."/>
            <person name="Probst A.J."/>
            <person name="Thomas B.C."/>
            <person name="Singh A."/>
            <person name="Wilkins M.J."/>
            <person name="Karaoz U."/>
            <person name="Brodie E.L."/>
            <person name="Williams K.H."/>
            <person name="Hubbard S.S."/>
            <person name="Banfield J.F."/>
        </authorList>
    </citation>
    <scope>NUCLEOTIDE SEQUENCE [LARGE SCALE GENOMIC DNA]</scope>
</reference>
<proteinExistence type="predicted"/>
<dbReference type="AlphaFoldDB" id="A0A1F6Y2R5"/>
<sequence length="251" mass="28599">MKIKAIKTKIFRENADLLSFILKYVKNLRENSILVVTSKIIALSEGRTVEIDKSLSYYDMREKIIKAESEYMLRTKYTWLTIKDGMVMASAGIDESNANGKIILLPKNSFKSAEIIRKSLIKRYKIKNLGILITDSRLFPLRAGIVGAAIGYAGFRGVRDYRGTEDIFGRKLKLSRTDVADSLATSAVLSMGEGNEQQPLALITNAPVVFIEKINKKELMIDPREDLYQPLFERINKIKKIKKIKFKSWLK</sequence>
<dbReference type="Gene3D" id="3.90.1660.10">
    <property type="entry name" value="CofE-like domain"/>
    <property type="match status" value="1"/>
</dbReference>
<dbReference type="Proteomes" id="UP000178661">
    <property type="component" value="Unassembled WGS sequence"/>
</dbReference>
<accession>A0A1F6Y2R5</accession>
<evidence type="ECO:0000313" key="2">
    <source>
        <dbReference type="EMBL" id="OGJ00677.1"/>
    </source>
</evidence>
<dbReference type="PANTHER" id="PTHR47917:SF1">
    <property type="entry name" value="COENZYME F420:L-GLUTAMATE LIGASE"/>
    <property type="match status" value="1"/>
</dbReference>
<dbReference type="GO" id="GO:0052618">
    <property type="term" value="F:coenzyme F420-0:L-glutamate ligase activity"/>
    <property type="evidence" value="ECO:0007669"/>
    <property type="project" value="TreeGrafter"/>
</dbReference>
<evidence type="ECO:0000259" key="1">
    <source>
        <dbReference type="Pfam" id="PF01996"/>
    </source>
</evidence>
<feature type="domain" description="Coenzyme F420:L-glutamate ligase-like" evidence="1">
    <location>
        <begin position="6"/>
        <end position="204"/>
    </location>
</feature>
<dbReference type="Pfam" id="PF01996">
    <property type="entry name" value="F420_ligase"/>
    <property type="match status" value="1"/>
</dbReference>
<dbReference type="SUPFAM" id="SSF144010">
    <property type="entry name" value="CofE-like"/>
    <property type="match status" value="1"/>
</dbReference>
<gene>
    <name evidence="2" type="ORF">A3G98_00405</name>
</gene>
<name>A0A1F6Y2R5_9BACT</name>
<dbReference type="PANTHER" id="PTHR47917">
    <property type="match status" value="1"/>
</dbReference>
<dbReference type="EMBL" id="MFVR01000034">
    <property type="protein sequence ID" value="OGJ00677.1"/>
    <property type="molecule type" value="Genomic_DNA"/>
</dbReference>
<dbReference type="Gene3D" id="3.30.1330.100">
    <property type="entry name" value="CofE-like"/>
    <property type="match status" value="1"/>
</dbReference>
<evidence type="ECO:0000313" key="3">
    <source>
        <dbReference type="Proteomes" id="UP000178661"/>
    </source>
</evidence>
<organism evidence="2 3">
    <name type="scientific">Candidatus Nomurabacteria bacterium RIFCSPLOWO2_12_FULL_37_8</name>
    <dbReference type="NCBI Taxonomy" id="1801793"/>
    <lineage>
        <taxon>Bacteria</taxon>
        <taxon>Candidatus Nomuraibacteriota</taxon>
    </lineage>
</organism>
<protein>
    <recommendedName>
        <fullName evidence="1">Coenzyme F420:L-glutamate ligase-like domain-containing protein</fullName>
    </recommendedName>
</protein>